<dbReference type="InterPro" id="IPR019734">
    <property type="entry name" value="TPR_rpt"/>
</dbReference>
<dbReference type="GO" id="GO:1990189">
    <property type="term" value="F:protein N-terminal-serine acetyltransferase activity"/>
    <property type="evidence" value="ECO:0007669"/>
    <property type="project" value="UniProtKB-EC"/>
</dbReference>
<dbReference type="OrthoDB" id="424551at2759"/>
<evidence type="ECO:0000256" key="7">
    <source>
        <dbReference type="ARBA" id="ARBA00022679"/>
    </source>
</evidence>
<keyword evidence="6" id="KW-0963">Cytoplasm</keyword>
<dbReference type="InterPro" id="IPR000608">
    <property type="entry name" value="UBC"/>
</dbReference>
<evidence type="ECO:0000256" key="1">
    <source>
        <dbReference type="ARBA" id="ARBA00004123"/>
    </source>
</evidence>
<dbReference type="SUPFAM" id="SSF48452">
    <property type="entry name" value="TPR-like"/>
    <property type="match status" value="1"/>
</dbReference>
<feature type="repeat" description="TPR" evidence="12">
    <location>
        <begin position="708"/>
        <end position="741"/>
    </location>
</feature>
<dbReference type="GO" id="GO:0006355">
    <property type="term" value="P:regulation of DNA-templated transcription"/>
    <property type="evidence" value="ECO:0007669"/>
    <property type="project" value="InterPro"/>
</dbReference>
<keyword evidence="12" id="KW-0802">TPR repeat</keyword>
<dbReference type="CDD" id="cd04301">
    <property type="entry name" value="NAT_SF"/>
    <property type="match status" value="1"/>
</dbReference>
<comment type="catalytic activity">
    <reaction evidence="11">
        <text>N-terminal L-seryl-[histone H4] + acetyl-CoA = N-terminal N(alpha)-acetyl-L-seryl-[histone H4] + CoA + H(+)</text>
        <dbReference type="Rhea" id="RHEA:50596"/>
        <dbReference type="Rhea" id="RHEA-COMP:12740"/>
        <dbReference type="Rhea" id="RHEA-COMP:12743"/>
        <dbReference type="ChEBI" id="CHEBI:15378"/>
        <dbReference type="ChEBI" id="CHEBI:57287"/>
        <dbReference type="ChEBI" id="CHEBI:57288"/>
        <dbReference type="ChEBI" id="CHEBI:64738"/>
        <dbReference type="ChEBI" id="CHEBI:83690"/>
        <dbReference type="EC" id="2.3.1.257"/>
    </reaction>
</comment>
<dbReference type="Gene3D" id="1.10.246.20">
    <property type="entry name" value="Coactivator CBP, KIX domain"/>
    <property type="match status" value="1"/>
</dbReference>
<dbReference type="Proteomes" id="UP000494165">
    <property type="component" value="Unassembled WGS sequence"/>
</dbReference>
<evidence type="ECO:0000256" key="12">
    <source>
        <dbReference type="PROSITE-ProRule" id="PRU00339"/>
    </source>
</evidence>
<dbReference type="SUPFAM" id="SSF55729">
    <property type="entry name" value="Acyl-CoA N-acyltransferases (Nat)"/>
    <property type="match status" value="1"/>
</dbReference>
<keyword evidence="8" id="KW-0539">Nucleus</keyword>
<keyword evidence="17" id="KW-1185">Reference proteome</keyword>
<dbReference type="InterPro" id="IPR003101">
    <property type="entry name" value="KIX_dom"/>
</dbReference>
<dbReference type="PROSITE" id="PS50005">
    <property type="entry name" value="TPR"/>
    <property type="match status" value="1"/>
</dbReference>
<reference evidence="16 17" key="1">
    <citation type="submission" date="2020-04" db="EMBL/GenBank/DDBJ databases">
        <authorList>
            <person name="Alioto T."/>
            <person name="Alioto T."/>
            <person name="Gomez Garrido J."/>
        </authorList>
    </citation>
    <scope>NUCLEOTIDE SEQUENCE [LARGE SCALE GENOMIC DNA]</scope>
</reference>
<dbReference type="PROSITE" id="PS50952">
    <property type="entry name" value="KIX"/>
    <property type="match status" value="1"/>
</dbReference>
<evidence type="ECO:0000259" key="14">
    <source>
        <dbReference type="PROSITE" id="PS50952"/>
    </source>
</evidence>
<keyword evidence="9" id="KW-0012">Acyltransferase</keyword>
<evidence type="ECO:0000313" key="17">
    <source>
        <dbReference type="Proteomes" id="UP000494165"/>
    </source>
</evidence>
<dbReference type="InterPro" id="IPR000182">
    <property type="entry name" value="GNAT_dom"/>
</dbReference>
<dbReference type="InterPro" id="IPR016135">
    <property type="entry name" value="UBQ-conjugating_enzyme/RWD"/>
</dbReference>
<evidence type="ECO:0000256" key="5">
    <source>
        <dbReference type="ARBA" id="ARBA00015043"/>
    </source>
</evidence>
<comment type="catalytic activity">
    <reaction evidence="10">
        <text>N-terminal L-seryl-[histone H2A] + acetyl-CoA = N-terminal N(alpha)-acetyl-L-seryl-[histone H2A] + CoA + H(+)</text>
        <dbReference type="Rhea" id="RHEA:50600"/>
        <dbReference type="Rhea" id="RHEA-COMP:12742"/>
        <dbReference type="Rhea" id="RHEA-COMP:12744"/>
        <dbReference type="ChEBI" id="CHEBI:15378"/>
        <dbReference type="ChEBI" id="CHEBI:57287"/>
        <dbReference type="ChEBI" id="CHEBI:57288"/>
        <dbReference type="ChEBI" id="CHEBI:64738"/>
        <dbReference type="ChEBI" id="CHEBI:83690"/>
        <dbReference type="EC" id="2.3.1.257"/>
    </reaction>
</comment>
<dbReference type="AlphaFoldDB" id="A0A8S1D6Z5"/>
<comment type="caution">
    <text evidence="16">The sequence shown here is derived from an EMBL/GenBank/DDBJ whole genome shotgun (WGS) entry which is preliminary data.</text>
</comment>
<dbReference type="GO" id="GO:0003712">
    <property type="term" value="F:transcription coregulator activity"/>
    <property type="evidence" value="ECO:0007669"/>
    <property type="project" value="InterPro"/>
</dbReference>
<dbReference type="PANTHER" id="PTHR20531:SF1">
    <property type="entry name" value="N-ALPHA-ACETYLTRANSFERASE 40"/>
    <property type="match status" value="1"/>
</dbReference>
<sequence>MGKSSKKCKENRMQRKEEIARIAKAQALVNAAKKQDNPLDKLSAFKKFSKDGLEVTISFCKATDMDDKLKTEVMDLMRTNMKETYAQSDWGWKEKEKSEELFDEDAWYLLANDDKNGSMVAFSHFRFDMDEGRPVLYCYELQLNESTRRKGLGRRMMQVLEMFSWQANMEKIVLTILKNNPDAKAFFSAMKYELDETSPEDEFDETYCYEILTTSFYRKVERILSQTLKTLQDMDPRRNPRWAALLHQNYKPLCLDCRKNKPQEDPTCRKDREVWAMCNNPPPGIEVVPDHQDLNNKLHAFITCTDNTSIYLIIRIPENYPKEGPKVTCMTDASRTAVFEPYGKMVPLSMLGIEEPFEWSPDESLQSVLILVQRFLNNEAELVKVLSDLQDQATAAPIQATQKWHQSITPELRNRLVFKTVRGIYPTRSVQALTDKKINKLIEYARKVEGDLYQNSTSKYGYYLLLHKITIEVEDIREKIWQRNLKELNRLRRNLLSVMHVLNHKSSDMSSASLETDWEGWCGNLRITKKIVMKGPWGDSAMPLGAECCIRVSDSQGFLEDGSTTLTTGEADTAELRALEKALMTMTMGEKSQIILFVDGVERGRATVELKELINAGPVYKWTEEKILEMAASLKEKAVDLFKVGRTEDSFYLFSKAHSILVIGEAKDSDELKATLCSNMAACQLKKKNVENARDLSLMALELSPEMPKALYRLADSSIQLKEYEVAESSLKSLLNIEPSNKDALRLLAALKDLTKESDSQYKDMVQKMFS</sequence>
<keyword evidence="7" id="KW-0808">Transferase</keyword>
<dbReference type="Gene3D" id="3.40.630.30">
    <property type="match status" value="1"/>
</dbReference>
<dbReference type="SMART" id="SM00028">
    <property type="entry name" value="TPR"/>
    <property type="match status" value="2"/>
</dbReference>
<dbReference type="GO" id="GO:0005634">
    <property type="term" value="C:nucleus"/>
    <property type="evidence" value="ECO:0007669"/>
    <property type="project" value="UniProtKB-SubCell"/>
</dbReference>
<dbReference type="InterPro" id="IPR016181">
    <property type="entry name" value="Acyl_CoA_acyltransferase"/>
</dbReference>
<dbReference type="PROSITE" id="PS51186">
    <property type="entry name" value="GNAT"/>
    <property type="match status" value="1"/>
</dbReference>
<dbReference type="Pfam" id="PF00583">
    <property type="entry name" value="Acetyltransf_1"/>
    <property type="match status" value="1"/>
</dbReference>
<evidence type="ECO:0000256" key="11">
    <source>
        <dbReference type="ARBA" id="ARBA00049524"/>
    </source>
</evidence>
<evidence type="ECO:0000256" key="3">
    <source>
        <dbReference type="ARBA" id="ARBA00008870"/>
    </source>
</evidence>
<dbReference type="Pfam" id="PF00179">
    <property type="entry name" value="UQ_con"/>
    <property type="match status" value="1"/>
</dbReference>
<comment type="subcellular location">
    <subcellularLocation>
        <location evidence="2">Cytoplasm</location>
    </subcellularLocation>
    <subcellularLocation>
        <location evidence="1">Nucleus</location>
    </subcellularLocation>
</comment>
<evidence type="ECO:0000256" key="4">
    <source>
        <dbReference type="ARBA" id="ARBA00012950"/>
    </source>
</evidence>
<evidence type="ECO:0000313" key="16">
    <source>
        <dbReference type="EMBL" id="CAB3379522.1"/>
    </source>
</evidence>
<feature type="coiled-coil region" evidence="13">
    <location>
        <begin position="6"/>
        <end position="35"/>
    </location>
</feature>
<evidence type="ECO:0000256" key="8">
    <source>
        <dbReference type="ARBA" id="ARBA00023242"/>
    </source>
</evidence>
<dbReference type="PANTHER" id="PTHR20531">
    <property type="entry name" value="N-ALPHA-ACETYLTRANSFERASE 40"/>
    <property type="match status" value="1"/>
</dbReference>
<gene>
    <name evidence="16" type="ORF">CLODIP_2_CD16104</name>
</gene>
<feature type="domain" description="KIX" evidence="14">
    <location>
        <begin position="399"/>
        <end position="478"/>
    </location>
</feature>
<dbReference type="Pfam" id="PF02172">
    <property type="entry name" value="KIX"/>
    <property type="match status" value="1"/>
</dbReference>
<dbReference type="SUPFAM" id="SSF54495">
    <property type="entry name" value="UBC-like"/>
    <property type="match status" value="1"/>
</dbReference>
<evidence type="ECO:0000256" key="2">
    <source>
        <dbReference type="ARBA" id="ARBA00004496"/>
    </source>
</evidence>
<keyword evidence="13" id="KW-0175">Coiled coil</keyword>
<accession>A0A8S1D6Z5</accession>
<evidence type="ECO:0000256" key="13">
    <source>
        <dbReference type="SAM" id="Coils"/>
    </source>
</evidence>
<dbReference type="EMBL" id="CADEPI010000187">
    <property type="protein sequence ID" value="CAB3379522.1"/>
    <property type="molecule type" value="Genomic_DNA"/>
</dbReference>
<dbReference type="GO" id="GO:0005737">
    <property type="term" value="C:cytoplasm"/>
    <property type="evidence" value="ECO:0007669"/>
    <property type="project" value="UniProtKB-SubCell"/>
</dbReference>
<dbReference type="InterPro" id="IPR036529">
    <property type="entry name" value="KIX_dom_sf"/>
</dbReference>
<dbReference type="SUPFAM" id="SSF47040">
    <property type="entry name" value="Kix domain of CBP (creb binding protein)"/>
    <property type="match status" value="1"/>
</dbReference>
<evidence type="ECO:0000256" key="10">
    <source>
        <dbReference type="ARBA" id="ARBA00047821"/>
    </source>
</evidence>
<dbReference type="InterPro" id="IPR011990">
    <property type="entry name" value="TPR-like_helical_dom_sf"/>
</dbReference>
<organism evidence="16 17">
    <name type="scientific">Cloeon dipterum</name>
    <dbReference type="NCBI Taxonomy" id="197152"/>
    <lineage>
        <taxon>Eukaryota</taxon>
        <taxon>Metazoa</taxon>
        <taxon>Ecdysozoa</taxon>
        <taxon>Arthropoda</taxon>
        <taxon>Hexapoda</taxon>
        <taxon>Insecta</taxon>
        <taxon>Pterygota</taxon>
        <taxon>Palaeoptera</taxon>
        <taxon>Ephemeroptera</taxon>
        <taxon>Pisciforma</taxon>
        <taxon>Baetidae</taxon>
        <taxon>Cloeon</taxon>
    </lineage>
</organism>
<name>A0A8S1D6Z5_9INSE</name>
<evidence type="ECO:0000256" key="6">
    <source>
        <dbReference type="ARBA" id="ARBA00022490"/>
    </source>
</evidence>
<evidence type="ECO:0000256" key="9">
    <source>
        <dbReference type="ARBA" id="ARBA00023315"/>
    </source>
</evidence>
<dbReference type="Gene3D" id="1.25.40.10">
    <property type="entry name" value="Tetratricopeptide repeat domain"/>
    <property type="match status" value="1"/>
</dbReference>
<dbReference type="EC" id="2.3.1.257" evidence="4"/>
<dbReference type="GO" id="GO:0010485">
    <property type="term" value="F:histone H4 acetyltransferase activity"/>
    <property type="evidence" value="ECO:0007669"/>
    <property type="project" value="InterPro"/>
</dbReference>
<dbReference type="GO" id="GO:0043998">
    <property type="term" value="F:histone H2A acetyltransferase activity"/>
    <property type="evidence" value="ECO:0007669"/>
    <property type="project" value="InterPro"/>
</dbReference>
<dbReference type="Gene3D" id="3.10.110.10">
    <property type="entry name" value="Ubiquitin Conjugating Enzyme"/>
    <property type="match status" value="1"/>
</dbReference>
<evidence type="ECO:0000259" key="15">
    <source>
        <dbReference type="PROSITE" id="PS51186"/>
    </source>
</evidence>
<protein>
    <recommendedName>
        <fullName evidence="5">N-alpha-acetyltransferase 40</fullName>
        <ecNumber evidence="4">2.3.1.257</ecNumber>
    </recommendedName>
</protein>
<dbReference type="InterPro" id="IPR039949">
    <property type="entry name" value="NAA40"/>
</dbReference>
<feature type="domain" description="N-acetyltransferase" evidence="15">
    <location>
        <begin position="71"/>
        <end position="214"/>
    </location>
</feature>
<proteinExistence type="inferred from homology"/>
<comment type="similarity">
    <text evidence="3">Belongs to the acetyltransferase family. NAA40 subfamily.</text>
</comment>